<organism evidence="1 2">
    <name type="scientific">Cirrhinus molitorella</name>
    <name type="common">mud carp</name>
    <dbReference type="NCBI Taxonomy" id="172907"/>
    <lineage>
        <taxon>Eukaryota</taxon>
        <taxon>Metazoa</taxon>
        <taxon>Chordata</taxon>
        <taxon>Craniata</taxon>
        <taxon>Vertebrata</taxon>
        <taxon>Euteleostomi</taxon>
        <taxon>Actinopterygii</taxon>
        <taxon>Neopterygii</taxon>
        <taxon>Teleostei</taxon>
        <taxon>Ostariophysi</taxon>
        <taxon>Cypriniformes</taxon>
        <taxon>Cyprinidae</taxon>
        <taxon>Labeoninae</taxon>
        <taxon>Labeonini</taxon>
        <taxon>Cirrhinus</taxon>
    </lineage>
</organism>
<reference evidence="1 2" key="1">
    <citation type="submission" date="2023-09" db="EMBL/GenBank/DDBJ databases">
        <authorList>
            <person name="Wang M."/>
        </authorList>
    </citation>
    <scope>NUCLEOTIDE SEQUENCE [LARGE SCALE GENOMIC DNA]</scope>
    <source>
        <strain evidence="1">GT-2023</strain>
        <tissue evidence="1">Liver</tissue>
    </source>
</reference>
<comment type="caution">
    <text evidence="1">The sequence shown here is derived from an EMBL/GenBank/DDBJ whole genome shotgun (WGS) entry which is preliminary data.</text>
</comment>
<gene>
    <name evidence="1" type="ORF">QQF64_022422</name>
</gene>
<protein>
    <submittedName>
        <fullName evidence="1">Uncharacterized protein</fullName>
    </submittedName>
</protein>
<dbReference type="Proteomes" id="UP001558613">
    <property type="component" value="Unassembled WGS sequence"/>
</dbReference>
<sequence>MSLQQYKWCSNVESIRVLALATLLDPRLKILGFGNQDNACEAERLLMGECASIIRLLSEHASQAETSSSQAAQNPPSSDDLRELLDSRVSQTQRHHICNADATIEVKRCITDVYLPRRENPLKYWQAHKEYPHLYTLSKNI</sequence>
<keyword evidence="2" id="KW-1185">Reference proteome</keyword>
<proteinExistence type="predicted"/>
<accession>A0ABR3LBM3</accession>
<evidence type="ECO:0000313" key="1">
    <source>
        <dbReference type="EMBL" id="KAL1249104.1"/>
    </source>
</evidence>
<evidence type="ECO:0000313" key="2">
    <source>
        <dbReference type="Proteomes" id="UP001558613"/>
    </source>
</evidence>
<name>A0ABR3LBM3_9TELE</name>
<dbReference type="EMBL" id="JAYMGO010000024">
    <property type="protein sequence ID" value="KAL1249104.1"/>
    <property type="molecule type" value="Genomic_DNA"/>
</dbReference>